<dbReference type="Proteomes" id="UP000565785">
    <property type="component" value="Unassembled WGS sequence"/>
</dbReference>
<reference evidence="5 6" key="1">
    <citation type="submission" date="2019-09" db="EMBL/GenBank/DDBJ databases">
        <title>Bird 10,000 Genomes (B10K) Project - Family phase.</title>
        <authorList>
            <person name="Zhang G."/>
        </authorList>
    </citation>
    <scope>NUCLEOTIDE SEQUENCE [LARGE SCALE GENOMIC DNA]</scope>
    <source>
        <strain evidence="5">B10K-DU-002-35</strain>
        <tissue evidence="5">Muscle</tissue>
    </source>
</reference>
<dbReference type="PRINTS" id="PR00759">
    <property type="entry name" value="BASICPTASE"/>
</dbReference>
<feature type="non-terminal residue" evidence="5">
    <location>
        <position position="101"/>
    </location>
</feature>
<dbReference type="PROSITE" id="PS50279">
    <property type="entry name" value="BPTI_KUNITZ_2"/>
    <property type="match status" value="2"/>
</dbReference>
<keyword evidence="1" id="KW-0646">Protease inhibitor</keyword>
<evidence type="ECO:0000313" key="6">
    <source>
        <dbReference type="Proteomes" id="UP000565785"/>
    </source>
</evidence>
<dbReference type="OrthoDB" id="196393at2759"/>
<dbReference type="SMART" id="SM00131">
    <property type="entry name" value="KU"/>
    <property type="match status" value="2"/>
</dbReference>
<dbReference type="InterPro" id="IPR020901">
    <property type="entry name" value="Prtase_inh_Kunz-CS"/>
</dbReference>
<dbReference type="EMBL" id="VXBP01002486">
    <property type="protein sequence ID" value="NXN94207.1"/>
    <property type="molecule type" value="Genomic_DNA"/>
</dbReference>
<dbReference type="AlphaFoldDB" id="A0A7L1N6A5"/>
<keyword evidence="6" id="KW-1185">Reference proteome</keyword>
<accession>A0A7L1N6A5</accession>
<evidence type="ECO:0000313" key="5">
    <source>
        <dbReference type="EMBL" id="NXN94207.1"/>
    </source>
</evidence>
<dbReference type="SUPFAM" id="SSF57362">
    <property type="entry name" value="BPTI-like"/>
    <property type="match status" value="2"/>
</dbReference>
<protein>
    <submittedName>
        <fullName evidence="5">SPIT2 inhibitor</fullName>
    </submittedName>
</protein>
<dbReference type="Gene3D" id="4.10.410.10">
    <property type="entry name" value="Pancreatic trypsin inhibitor Kunitz domain"/>
    <property type="match status" value="2"/>
</dbReference>
<dbReference type="InterPro" id="IPR036880">
    <property type="entry name" value="Kunitz_BPTI_sf"/>
</dbReference>
<dbReference type="PANTHER" id="PTHR47247">
    <property type="entry name" value="KUNITZ-TYPE PROTEASE INHIBITOR 2"/>
    <property type="match status" value="1"/>
</dbReference>
<feature type="non-terminal residue" evidence="5">
    <location>
        <position position="1"/>
    </location>
</feature>
<feature type="domain" description="BPTI/Kunitz inhibitor" evidence="4">
    <location>
        <begin position="1"/>
        <end position="35"/>
    </location>
</feature>
<evidence type="ECO:0000256" key="3">
    <source>
        <dbReference type="ARBA" id="ARBA00023157"/>
    </source>
</evidence>
<dbReference type="PANTHER" id="PTHR47247:SF1">
    <property type="entry name" value="KUNITZ-TYPE PROTEASE INHIBITOR 2"/>
    <property type="match status" value="1"/>
</dbReference>
<evidence type="ECO:0000259" key="4">
    <source>
        <dbReference type="PROSITE" id="PS50279"/>
    </source>
</evidence>
<keyword evidence="2" id="KW-0722">Serine protease inhibitor</keyword>
<dbReference type="GO" id="GO:0004867">
    <property type="term" value="F:serine-type endopeptidase inhibitor activity"/>
    <property type="evidence" value="ECO:0007669"/>
    <property type="project" value="UniProtKB-KW"/>
</dbReference>
<evidence type="ECO:0000256" key="2">
    <source>
        <dbReference type="ARBA" id="ARBA00022900"/>
    </source>
</evidence>
<dbReference type="Pfam" id="PF00014">
    <property type="entry name" value="Kunitz_BPTI"/>
    <property type="match status" value="2"/>
</dbReference>
<dbReference type="InterPro" id="IPR002223">
    <property type="entry name" value="Kunitz_BPTI"/>
</dbReference>
<organism evidence="5 6">
    <name type="scientific">Rhinopomastus cyanomelas</name>
    <name type="common">Common scimitarbill</name>
    <dbReference type="NCBI Taxonomy" id="113115"/>
    <lineage>
        <taxon>Eukaryota</taxon>
        <taxon>Metazoa</taxon>
        <taxon>Chordata</taxon>
        <taxon>Craniata</taxon>
        <taxon>Vertebrata</taxon>
        <taxon>Euteleostomi</taxon>
        <taxon>Archelosauria</taxon>
        <taxon>Archosauria</taxon>
        <taxon>Dinosauria</taxon>
        <taxon>Saurischia</taxon>
        <taxon>Theropoda</taxon>
        <taxon>Coelurosauria</taxon>
        <taxon>Aves</taxon>
        <taxon>Neognathae</taxon>
        <taxon>Neoaves</taxon>
        <taxon>Telluraves</taxon>
        <taxon>Coraciimorphae</taxon>
        <taxon>Bucerotiformes</taxon>
        <taxon>Rhinopomastidae</taxon>
        <taxon>Rhinopomastus</taxon>
    </lineage>
</organism>
<comment type="caution">
    <text evidence="5">The sequence shown here is derived from an EMBL/GenBank/DDBJ whole genome shotgun (WGS) entry which is preliminary data.</text>
</comment>
<name>A0A7L1N6A5_RHICY</name>
<feature type="domain" description="BPTI/Kunitz inhibitor" evidence="4">
    <location>
        <begin position="51"/>
        <end position="101"/>
    </location>
</feature>
<dbReference type="PROSITE" id="PS00280">
    <property type="entry name" value="BPTI_KUNITZ_1"/>
    <property type="match status" value="1"/>
</dbReference>
<dbReference type="FunFam" id="4.10.410.10:FF:000006">
    <property type="entry name" value="Serine peptidase inhibitor, Kunitz type 1"/>
    <property type="match status" value="1"/>
</dbReference>
<keyword evidence="3" id="KW-1015">Disulfide bond</keyword>
<evidence type="ECO:0000256" key="1">
    <source>
        <dbReference type="ARBA" id="ARBA00022690"/>
    </source>
</evidence>
<proteinExistence type="predicted"/>
<sequence length="101" mass="11163">WWFNSSLGLCQGFIFGGCNGNKNNFQSERECQQSCAHLSPSDAPRTLPAYCAMPPDTGPCRAAFPRWFFDAASSSCQQFIYGGCRGNSNNYDSEAECRSHC</sequence>
<gene>
    <name evidence="5" type="primary">Spint2</name>
    <name evidence="5" type="ORF">RHICYA_R13078</name>
</gene>